<evidence type="ECO:0000313" key="2">
    <source>
        <dbReference type="EMBL" id="MBC8595517.1"/>
    </source>
</evidence>
<gene>
    <name evidence="2" type="ORF">H8706_01360</name>
</gene>
<accession>A0A926F9Y8</accession>
<name>A0A926F9Y8_9FIRM</name>
<dbReference type="Proteomes" id="UP000647416">
    <property type="component" value="Unassembled WGS sequence"/>
</dbReference>
<feature type="signal peptide" evidence="1">
    <location>
        <begin position="1"/>
        <end position="26"/>
    </location>
</feature>
<dbReference type="RefSeq" id="WP_262431197.1">
    <property type="nucleotide sequence ID" value="NZ_JACRTE010000001.1"/>
</dbReference>
<evidence type="ECO:0000313" key="3">
    <source>
        <dbReference type="Proteomes" id="UP000647416"/>
    </source>
</evidence>
<keyword evidence="1" id="KW-0732">Signal</keyword>
<dbReference type="PROSITE" id="PS51257">
    <property type="entry name" value="PROKAR_LIPOPROTEIN"/>
    <property type="match status" value="1"/>
</dbReference>
<proteinExistence type="predicted"/>
<keyword evidence="3" id="KW-1185">Reference proteome</keyword>
<organism evidence="2 3">
    <name type="scientific">Qingrenia yutianensis</name>
    <dbReference type="NCBI Taxonomy" id="2763676"/>
    <lineage>
        <taxon>Bacteria</taxon>
        <taxon>Bacillati</taxon>
        <taxon>Bacillota</taxon>
        <taxon>Clostridia</taxon>
        <taxon>Eubacteriales</taxon>
        <taxon>Oscillospiraceae</taxon>
        <taxon>Qingrenia</taxon>
    </lineage>
</organism>
<reference evidence="2" key="1">
    <citation type="submission" date="2020-08" db="EMBL/GenBank/DDBJ databases">
        <title>Genome public.</title>
        <authorList>
            <person name="Liu C."/>
            <person name="Sun Q."/>
        </authorList>
    </citation>
    <scope>NUCLEOTIDE SEQUENCE</scope>
    <source>
        <strain evidence="2">NSJ-50</strain>
    </source>
</reference>
<dbReference type="AlphaFoldDB" id="A0A926F9Y8"/>
<evidence type="ECO:0000256" key="1">
    <source>
        <dbReference type="SAM" id="SignalP"/>
    </source>
</evidence>
<dbReference type="EMBL" id="JACRTE010000001">
    <property type="protein sequence ID" value="MBC8595517.1"/>
    <property type="molecule type" value="Genomic_DNA"/>
</dbReference>
<sequence length="72" mass="7930">MKKLFVVFTVLTVLAACFSSASYADAAANYFEPVYNADNWTVNASEKFTFDNTAKSVITNGKDIKKATYNDS</sequence>
<comment type="caution">
    <text evidence="2">The sequence shown here is derived from an EMBL/GenBank/DDBJ whole genome shotgun (WGS) entry which is preliminary data.</text>
</comment>
<protein>
    <submittedName>
        <fullName evidence="2">Uncharacterized protein</fullName>
    </submittedName>
</protein>
<feature type="chain" id="PRO_5036768216" evidence="1">
    <location>
        <begin position="27"/>
        <end position="72"/>
    </location>
</feature>